<evidence type="ECO:0008006" key="4">
    <source>
        <dbReference type="Google" id="ProtNLM"/>
    </source>
</evidence>
<keyword evidence="1" id="KW-0472">Membrane</keyword>
<evidence type="ECO:0000313" key="3">
    <source>
        <dbReference type="Proteomes" id="UP001592531"/>
    </source>
</evidence>
<dbReference type="Proteomes" id="UP001592531">
    <property type="component" value="Unassembled WGS sequence"/>
</dbReference>
<keyword evidence="1" id="KW-0812">Transmembrane</keyword>
<sequence length="70" mass="7710">MTSREPSRKPNRAVLAAVAVVHVTAATLTWRDLRSRTAGQVRGSREGWRAASAVNTLGSVGYWLFGRRSR</sequence>
<feature type="transmembrane region" description="Helical" evidence="1">
    <location>
        <begin position="49"/>
        <end position="65"/>
    </location>
</feature>
<evidence type="ECO:0000313" key="2">
    <source>
        <dbReference type="EMBL" id="MFC1419018.1"/>
    </source>
</evidence>
<reference evidence="2 3" key="1">
    <citation type="submission" date="2024-09" db="EMBL/GenBank/DDBJ databases">
        <authorList>
            <person name="Lee S.D."/>
        </authorList>
    </citation>
    <scope>NUCLEOTIDE SEQUENCE [LARGE SCALE GENOMIC DNA]</scope>
    <source>
        <strain evidence="2 3">N8-3</strain>
    </source>
</reference>
<name>A0ABV6VZB7_9ACTN</name>
<keyword evidence="3" id="KW-1185">Reference proteome</keyword>
<dbReference type="EMBL" id="JBHFAB010000015">
    <property type="protein sequence ID" value="MFC1419018.1"/>
    <property type="molecule type" value="Genomic_DNA"/>
</dbReference>
<dbReference type="RefSeq" id="WP_380537900.1">
    <property type="nucleotide sequence ID" value="NZ_JBHFAB010000015.1"/>
</dbReference>
<organism evidence="2 3">
    <name type="scientific">Streptacidiphilus cavernicola</name>
    <dbReference type="NCBI Taxonomy" id="3342716"/>
    <lineage>
        <taxon>Bacteria</taxon>
        <taxon>Bacillati</taxon>
        <taxon>Actinomycetota</taxon>
        <taxon>Actinomycetes</taxon>
        <taxon>Kitasatosporales</taxon>
        <taxon>Streptomycetaceae</taxon>
        <taxon>Streptacidiphilus</taxon>
    </lineage>
</organism>
<keyword evidence="1" id="KW-1133">Transmembrane helix</keyword>
<comment type="caution">
    <text evidence="2">The sequence shown here is derived from an EMBL/GenBank/DDBJ whole genome shotgun (WGS) entry which is preliminary data.</text>
</comment>
<evidence type="ECO:0000256" key="1">
    <source>
        <dbReference type="SAM" id="Phobius"/>
    </source>
</evidence>
<gene>
    <name evidence="2" type="ORF">ACEZDE_20630</name>
</gene>
<protein>
    <recommendedName>
        <fullName evidence="4">Cardiolipin synthase N-terminal domain-containing protein</fullName>
    </recommendedName>
</protein>
<accession>A0ABV6VZB7</accession>
<proteinExistence type="predicted"/>